<proteinExistence type="predicted"/>
<reference evidence="2 3" key="1">
    <citation type="submission" date="2024-10" db="EMBL/GenBank/DDBJ databases">
        <title>Updated reference genomes for cyclostephanoid diatoms.</title>
        <authorList>
            <person name="Roberts W.R."/>
            <person name="Alverson A.J."/>
        </authorList>
    </citation>
    <scope>NUCLEOTIDE SEQUENCE [LARGE SCALE GENOMIC DNA]</scope>
    <source>
        <strain evidence="2 3">AJA276-08</strain>
    </source>
</reference>
<sequence length="523" mass="57800">MIEDSTKRIATTVGEWCPSKEADVVCIRYDDLVAAFRGGGGGGDRPSDEEEEVEEDGCAAAAAASAASSNIAGLIEGAFSSIGLGIIAITDVPNLHRSRLRLLRLSQKLATLPADQLEGITVPESSYQVGWSHGREKLEGDKLDYSKGSFYANPLTEDLVETMLERRRYRRSRIPMSERGYDVDDDDDDDIIADRDEEELLDWDESLDVVGTDDELRALARSNPAFFAPNVWPAEGLPDMESAFREVGRLMHEVGIMVARCCDSYASSRVSTTRLPRRRALLLRARGENTAPRPLTLLLVFFLTPTPKQKCPGYEPKLEKILRHSKCCKGRLLHYFPAEEDDRHSAAATDDDDDRANNNNGARDDAQFSDWCGWHNDHGSLTGLLPALYLDGDGNIVDSPDVEAGLYIKARDGTLVHAKIPENAVAYQVGETAQIHTGGLLKATPRAVRGCKGSGRVSRETFAVFMEPEFHSAMDLPIGRTLEDAQCIEDERWLPSSVRTLRSRWKLGMTFGDFSNATFSAFH</sequence>
<evidence type="ECO:0000313" key="3">
    <source>
        <dbReference type="Proteomes" id="UP001530315"/>
    </source>
</evidence>
<dbReference type="EMBL" id="JALLAZ020001808">
    <property type="protein sequence ID" value="KAL3763195.1"/>
    <property type="molecule type" value="Genomic_DNA"/>
</dbReference>
<organism evidence="2 3">
    <name type="scientific">Stephanodiscus triporus</name>
    <dbReference type="NCBI Taxonomy" id="2934178"/>
    <lineage>
        <taxon>Eukaryota</taxon>
        <taxon>Sar</taxon>
        <taxon>Stramenopiles</taxon>
        <taxon>Ochrophyta</taxon>
        <taxon>Bacillariophyta</taxon>
        <taxon>Coscinodiscophyceae</taxon>
        <taxon>Thalassiosirophycidae</taxon>
        <taxon>Stephanodiscales</taxon>
        <taxon>Stephanodiscaceae</taxon>
        <taxon>Stephanodiscus</taxon>
    </lineage>
</organism>
<keyword evidence="3" id="KW-1185">Reference proteome</keyword>
<dbReference type="InterPro" id="IPR027443">
    <property type="entry name" value="IPNS-like_sf"/>
</dbReference>
<accession>A0ABD3MGF4</accession>
<comment type="caution">
    <text evidence="2">The sequence shown here is derived from an EMBL/GenBank/DDBJ whole genome shotgun (WGS) entry which is preliminary data.</text>
</comment>
<dbReference type="PANTHER" id="PTHR48420">
    <property type="entry name" value="NON-HAEM DIOXYGENASE N-TERMINAL DOMAIN-CONTAINING PROTEIN"/>
    <property type="match status" value="1"/>
</dbReference>
<dbReference type="SUPFAM" id="SSF51197">
    <property type="entry name" value="Clavaminate synthase-like"/>
    <property type="match status" value="2"/>
</dbReference>
<dbReference type="Proteomes" id="UP001530315">
    <property type="component" value="Unassembled WGS sequence"/>
</dbReference>
<protein>
    <submittedName>
        <fullName evidence="2">Uncharacterized protein</fullName>
    </submittedName>
</protein>
<dbReference type="Gene3D" id="2.60.120.330">
    <property type="entry name" value="B-lactam Antibiotic, Isopenicillin N Synthase, Chain"/>
    <property type="match status" value="1"/>
</dbReference>
<gene>
    <name evidence="2" type="ORF">ACHAW5_005092</name>
</gene>
<dbReference type="PANTHER" id="PTHR48420:SF1">
    <property type="entry name" value="NON-HAEM DIOXYGENASE N-TERMINAL DOMAIN-CONTAINING PROTEIN"/>
    <property type="match status" value="1"/>
</dbReference>
<evidence type="ECO:0000313" key="2">
    <source>
        <dbReference type="EMBL" id="KAL3763195.1"/>
    </source>
</evidence>
<dbReference type="AlphaFoldDB" id="A0ABD3MGF4"/>
<name>A0ABD3MGF4_9STRA</name>
<evidence type="ECO:0000256" key="1">
    <source>
        <dbReference type="SAM" id="MobiDB-lite"/>
    </source>
</evidence>
<feature type="region of interest" description="Disordered" evidence="1">
    <location>
        <begin position="343"/>
        <end position="362"/>
    </location>
</feature>